<keyword evidence="1" id="KW-0175">Coiled coil</keyword>
<keyword evidence="2" id="KW-1133">Transmembrane helix</keyword>
<keyword evidence="4" id="KW-1185">Reference proteome</keyword>
<reference evidence="3 4" key="1">
    <citation type="submission" date="2020-08" db="EMBL/GenBank/DDBJ databases">
        <title>Above-ground endophytic microbial communities from plants in different locations in the United States.</title>
        <authorList>
            <person name="Frank C."/>
        </authorList>
    </citation>
    <scope>NUCLEOTIDE SEQUENCE [LARGE SCALE GENOMIC DNA]</scope>
    <source>
        <strain evidence="3 4">WP4_2_2</strain>
    </source>
</reference>
<dbReference type="AlphaFoldDB" id="A0A7W9U078"/>
<proteinExistence type="predicted"/>
<comment type="caution">
    <text evidence="3">The sequence shown here is derived from an EMBL/GenBank/DDBJ whole genome shotgun (WGS) entry which is preliminary data.</text>
</comment>
<accession>A0A7W9U078</accession>
<feature type="coiled-coil region" evidence="1">
    <location>
        <begin position="71"/>
        <end position="98"/>
    </location>
</feature>
<evidence type="ECO:0000256" key="2">
    <source>
        <dbReference type="SAM" id="Phobius"/>
    </source>
</evidence>
<dbReference type="EMBL" id="JACHBW010000013">
    <property type="protein sequence ID" value="MBB6104656.1"/>
    <property type="molecule type" value="Genomic_DNA"/>
</dbReference>
<protein>
    <submittedName>
        <fullName evidence="3">Uncharacterized protein</fullName>
    </submittedName>
</protein>
<keyword evidence="2" id="KW-0812">Transmembrane</keyword>
<keyword evidence="2" id="KW-0472">Membrane</keyword>
<sequence>MFGMSDDAWLRFVSISYFVAASLAAIFTIVSIAAGVLQYRISNKISDDKDRALAVYQRESGEKLADANTKAAVANKSAANAQLEAANANEKAAVLANQTAHIEAENLRLKRQIAWRAIEPEQDRIIVSRLKKYAGAKLLIMSIIGDSEGLNYASQVAAEMRAAGWNVAGVNQGVFTGNPVGLVVAIHPDDRGEAAVASAAVGMVEAFVDARLMPARVIESKGDAERGTIYLIVGAKPPIARG</sequence>
<organism evidence="3 4">
    <name type="scientific">Paraburkholderia bannensis</name>
    <dbReference type="NCBI Taxonomy" id="765414"/>
    <lineage>
        <taxon>Bacteria</taxon>
        <taxon>Pseudomonadati</taxon>
        <taxon>Pseudomonadota</taxon>
        <taxon>Betaproteobacteria</taxon>
        <taxon>Burkholderiales</taxon>
        <taxon>Burkholderiaceae</taxon>
        <taxon>Paraburkholderia</taxon>
    </lineage>
</organism>
<evidence type="ECO:0000256" key="1">
    <source>
        <dbReference type="SAM" id="Coils"/>
    </source>
</evidence>
<dbReference type="Proteomes" id="UP000571554">
    <property type="component" value="Unassembled WGS sequence"/>
</dbReference>
<gene>
    <name evidence="3" type="ORF">F4827_004515</name>
</gene>
<evidence type="ECO:0000313" key="4">
    <source>
        <dbReference type="Proteomes" id="UP000571554"/>
    </source>
</evidence>
<feature type="transmembrane region" description="Helical" evidence="2">
    <location>
        <begin position="12"/>
        <end position="37"/>
    </location>
</feature>
<dbReference type="RefSeq" id="WP_183727085.1">
    <property type="nucleotide sequence ID" value="NZ_JACHBW010000013.1"/>
</dbReference>
<name>A0A7W9U078_9BURK</name>
<evidence type="ECO:0000313" key="3">
    <source>
        <dbReference type="EMBL" id="MBB6104656.1"/>
    </source>
</evidence>